<dbReference type="GO" id="GO:0006493">
    <property type="term" value="P:protein O-linked glycosylation"/>
    <property type="evidence" value="ECO:0007669"/>
    <property type="project" value="TreeGrafter"/>
</dbReference>
<dbReference type="Gene3D" id="2.80.10.50">
    <property type="match status" value="1"/>
</dbReference>
<keyword evidence="14 18" id="KW-0472">Membrane</keyword>
<dbReference type="InterPro" id="IPR029044">
    <property type="entry name" value="Nucleotide-diphossugar_trans"/>
</dbReference>
<keyword evidence="8 18" id="KW-0812">Transmembrane</keyword>
<name>A0A6P7MQY4_BETSP</name>
<keyword evidence="10 18" id="KW-0430">Lectin</keyword>
<keyword evidence="15 18" id="KW-1015">Disulfide bond</keyword>
<comment type="similarity">
    <text evidence="4 18">Belongs to the glycosyltransferase 2 family. GalNAc-T subfamily.</text>
</comment>
<evidence type="ECO:0000313" key="22">
    <source>
        <dbReference type="RefSeq" id="XP_029008728.1"/>
    </source>
</evidence>
<dbReference type="Gene3D" id="3.90.550.10">
    <property type="entry name" value="Spore Coat Polysaccharide Biosynthesis Protein SpsA, Chain A"/>
    <property type="match status" value="1"/>
</dbReference>
<comment type="pathway">
    <text evidence="3 18">Protein modification; protein glycosylation.</text>
</comment>
<dbReference type="GO" id="GO:0000139">
    <property type="term" value="C:Golgi membrane"/>
    <property type="evidence" value="ECO:0007669"/>
    <property type="project" value="UniProtKB-SubCell"/>
</dbReference>
<evidence type="ECO:0000256" key="9">
    <source>
        <dbReference type="ARBA" id="ARBA00022723"/>
    </source>
</evidence>
<dbReference type="FunFam" id="3.90.550.10:FF:000192">
    <property type="entry name" value="Polypeptide N-acetylgalactosaminyltransferase 9"/>
    <property type="match status" value="1"/>
</dbReference>
<evidence type="ECO:0000256" key="12">
    <source>
        <dbReference type="ARBA" id="ARBA00022989"/>
    </source>
</evidence>
<feature type="region of interest" description="Disordered" evidence="19">
    <location>
        <begin position="104"/>
        <end position="140"/>
    </location>
</feature>
<keyword evidence="21" id="KW-1185">Reference proteome</keyword>
<keyword evidence="9" id="KW-0479">Metal-binding</keyword>
<keyword evidence="6 18" id="KW-0328">Glycosyltransferase</keyword>
<dbReference type="KEGG" id="bspl:114856947"/>
<dbReference type="Proteomes" id="UP000515150">
    <property type="component" value="Chromosome 6"/>
</dbReference>
<keyword evidence="11" id="KW-0735">Signal-anchor</keyword>
<dbReference type="SUPFAM" id="SSF50370">
    <property type="entry name" value="Ricin B-like lectins"/>
    <property type="match status" value="1"/>
</dbReference>
<dbReference type="SUPFAM" id="SSF53448">
    <property type="entry name" value="Nucleotide-diphospho-sugar transferases"/>
    <property type="match status" value="2"/>
</dbReference>
<dbReference type="Pfam" id="PF00652">
    <property type="entry name" value="Ricin_B_lectin"/>
    <property type="match status" value="1"/>
</dbReference>
<dbReference type="EC" id="2.4.1.-" evidence="18"/>
<dbReference type="OrthoDB" id="275457at2759"/>
<evidence type="ECO:0000256" key="3">
    <source>
        <dbReference type="ARBA" id="ARBA00004922"/>
    </source>
</evidence>
<organism evidence="21 22">
    <name type="scientific">Betta splendens</name>
    <name type="common">Siamese fighting fish</name>
    <dbReference type="NCBI Taxonomy" id="158456"/>
    <lineage>
        <taxon>Eukaryota</taxon>
        <taxon>Metazoa</taxon>
        <taxon>Chordata</taxon>
        <taxon>Craniata</taxon>
        <taxon>Vertebrata</taxon>
        <taxon>Euteleostomi</taxon>
        <taxon>Actinopterygii</taxon>
        <taxon>Neopterygii</taxon>
        <taxon>Teleostei</taxon>
        <taxon>Neoteleostei</taxon>
        <taxon>Acanthomorphata</taxon>
        <taxon>Anabantaria</taxon>
        <taxon>Anabantiformes</taxon>
        <taxon>Anabantoidei</taxon>
        <taxon>Osphronemidae</taxon>
        <taxon>Betta</taxon>
    </lineage>
</organism>
<sequence>MRCPAPPRSVAALVGQCAYVSMRALWFKRPLVVLGGVGIFFYFGFFLNRGSVTSWTGGGETHEAVRMSRSFSDLEASLSNLTNIIRAFEKKQDAIQKMVEDNRERRAAELGQKQNKQPEADAQEEKKPPKDSKSSKVFPNSPLFKQWGENLSEDDQREAQDLFEKYGYNVFLSDRLPLNRALPDTRDSRCLKKSYPKDLPSLSVVLIYLNEALSILKRALRSIIDRTPKDLLKEIVMVDDNSNNENLKGDLDSYVKMLEQQHPTVRFVRVRHTEQRGLAYARASGWRASSADVVAILDAHIEVHDMWAEPLLTQIKGDRTVVVSPVFDRVNFDDLRVIRYEPAAHAFDWALWCMYEGFTPDYYKLKDGSLPGKSPSVMGIFVAERKFLGEVGVLDEGMRVYGGENVELGIRVSDRPLSGLGSKPFACAVNHDVDPTPKVWTCGGSVEVVPCSKIAHIERYHKPYMRDLGPAMKRNALRVAEVWMDEYKHNVNLAWNLPFENHGFDIGDVSERKKLREKLKCKPFKWYLENVYPKLDPWDDLVAYGGLKNINASMCIDQGPQPGHTPIAYPCYYYGPQITYYRKSGELYVGGIKSHKYNDNRCLTDVNNKDTEPGLYPCKEAMQKGMGIYWDFTQGKTIKNRQTNRCLEIKNKKLLIQECSGQVWEIQNLIKPF</sequence>
<dbReference type="PANTHER" id="PTHR11675:SF50">
    <property type="entry name" value="POLYPEPTIDE N-ACETYLGALACTOSAMINYLTRANSFERASE 8-RELATED"/>
    <property type="match status" value="1"/>
</dbReference>
<keyword evidence="13 18" id="KW-0333">Golgi apparatus</keyword>
<evidence type="ECO:0000259" key="20">
    <source>
        <dbReference type="SMART" id="SM00458"/>
    </source>
</evidence>
<dbReference type="GO" id="GO:0030246">
    <property type="term" value="F:carbohydrate binding"/>
    <property type="evidence" value="ECO:0007669"/>
    <property type="project" value="UniProtKB-KW"/>
</dbReference>
<gene>
    <name evidence="22" type="primary">LOC114856947</name>
</gene>
<evidence type="ECO:0000256" key="18">
    <source>
        <dbReference type="RuleBase" id="RU361242"/>
    </source>
</evidence>
<evidence type="ECO:0000256" key="1">
    <source>
        <dbReference type="ARBA" id="ARBA00001936"/>
    </source>
</evidence>
<dbReference type="InParanoid" id="A0A6P7MQY4"/>
<accession>A0A6P7MQY4</accession>
<keyword evidence="7 18" id="KW-0808">Transferase</keyword>
<comment type="subcellular location">
    <subcellularLocation>
        <location evidence="2 18">Golgi apparatus membrane</location>
        <topology evidence="2 18">Single-pass type II membrane protein</topology>
    </subcellularLocation>
</comment>
<dbReference type="UniPathway" id="UPA00378"/>
<dbReference type="Pfam" id="PF00535">
    <property type="entry name" value="Glycos_transf_2"/>
    <property type="match status" value="1"/>
</dbReference>
<evidence type="ECO:0000256" key="5">
    <source>
        <dbReference type="ARBA" id="ARBA00012644"/>
    </source>
</evidence>
<evidence type="ECO:0000256" key="15">
    <source>
        <dbReference type="ARBA" id="ARBA00023157"/>
    </source>
</evidence>
<comment type="cofactor">
    <cofactor evidence="1 18">
        <name>Mn(2+)</name>
        <dbReference type="ChEBI" id="CHEBI:29035"/>
    </cofactor>
</comment>
<dbReference type="InterPro" id="IPR035992">
    <property type="entry name" value="Ricin_B-like_lectins"/>
</dbReference>
<keyword evidence="12 18" id="KW-1133">Transmembrane helix</keyword>
<dbReference type="SMART" id="SM00458">
    <property type="entry name" value="RICIN"/>
    <property type="match status" value="1"/>
</dbReference>
<evidence type="ECO:0000256" key="4">
    <source>
        <dbReference type="ARBA" id="ARBA00005680"/>
    </source>
</evidence>
<dbReference type="PANTHER" id="PTHR11675">
    <property type="entry name" value="N-ACETYLGALACTOSAMINYLTRANSFERASE"/>
    <property type="match status" value="1"/>
</dbReference>
<keyword evidence="16" id="KW-0325">Glycoprotein</keyword>
<evidence type="ECO:0000313" key="21">
    <source>
        <dbReference type="Proteomes" id="UP000515150"/>
    </source>
</evidence>
<dbReference type="AlphaFoldDB" id="A0A6P7MQY4"/>
<dbReference type="InterPro" id="IPR000772">
    <property type="entry name" value="Ricin_B_lectin"/>
</dbReference>
<evidence type="ECO:0000256" key="2">
    <source>
        <dbReference type="ARBA" id="ARBA00004323"/>
    </source>
</evidence>
<dbReference type="InterPro" id="IPR001173">
    <property type="entry name" value="Glyco_trans_2-like"/>
</dbReference>
<evidence type="ECO:0000256" key="7">
    <source>
        <dbReference type="ARBA" id="ARBA00022679"/>
    </source>
</evidence>
<dbReference type="GO" id="GO:0004653">
    <property type="term" value="F:polypeptide N-acetylgalactosaminyltransferase activity"/>
    <property type="evidence" value="ECO:0007669"/>
    <property type="project" value="TreeGrafter"/>
</dbReference>
<evidence type="ECO:0000256" key="8">
    <source>
        <dbReference type="ARBA" id="ARBA00022692"/>
    </source>
</evidence>
<proteinExistence type="inferred from homology"/>
<feature type="domain" description="Ricin B lectin" evidence="20">
    <location>
        <begin position="544"/>
        <end position="667"/>
    </location>
</feature>
<evidence type="ECO:0000256" key="10">
    <source>
        <dbReference type="ARBA" id="ARBA00022734"/>
    </source>
</evidence>
<evidence type="ECO:0000256" key="11">
    <source>
        <dbReference type="ARBA" id="ARBA00022968"/>
    </source>
</evidence>
<dbReference type="GeneID" id="114856947"/>
<evidence type="ECO:0000256" key="14">
    <source>
        <dbReference type="ARBA" id="ARBA00023136"/>
    </source>
</evidence>
<evidence type="ECO:0000256" key="6">
    <source>
        <dbReference type="ARBA" id="ARBA00022676"/>
    </source>
</evidence>
<evidence type="ECO:0000256" key="19">
    <source>
        <dbReference type="SAM" id="MobiDB-lite"/>
    </source>
</evidence>
<evidence type="ECO:0000256" key="13">
    <source>
        <dbReference type="ARBA" id="ARBA00023034"/>
    </source>
</evidence>
<keyword evidence="17 18" id="KW-0464">Manganese</keyword>
<feature type="transmembrane region" description="Helical" evidence="18">
    <location>
        <begin position="31"/>
        <end position="47"/>
    </location>
</feature>
<dbReference type="FunFam" id="2.80.10.50:FF:000017">
    <property type="entry name" value="Polypeptide N-acetylgalactosaminyltransferase"/>
    <property type="match status" value="1"/>
</dbReference>
<feature type="compositionally biased region" description="Basic and acidic residues" evidence="19">
    <location>
        <begin position="116"/>
        <end position="134"/>
    </location>
</feature>
<evidence type="ECO:0000256" key="17">
    <source>
        <dbReference type="ARBA" id="ARBA00023211"/>
    </source>
</evidence>
<dbReference type="RefSeq" id="XP_029008728.1">
    <property type="nucleotide sequence ID" value="XM_029152895.3"/>
</dbReference>
<dbReference type="GO" id="GO:0046872">
    <property type="term" value="F:metal ion binding"/>
    <property type="evidence" value="ECO:0007669"/>
    <property type="project" value="UniProtKB-KW"/>
</dbReference>
<protein>
    <recommendedName>
        <fullName evidence="5 18">Polypeptide N-acetylgalactosaminyltransferase</fullName>
        <ecNumber evidence="18">2.4.1.-</ecNumber>
    </recommendedName>
    <alternativeName>
        <fullName evidence="18">Protein-UDP acetylgalactosaminyltransferase</fullName>
    </alternativeName>
</protein>
<reference evidence="22" key="1">
    <citation type="submission" date="2025-08" db="UniProtKB">
        <authorList>
            <consortium name="RefSeq"/>
        </authorList>
    </citation>
    <scope>IDENTIFICATION</scope>
</reference>
<evidence type="ECO:0000256" key="16">
    <source>
        <dbReference type="ARBA" id="ARBA00023180"/>
    </source>
</evidence>